<comment type="catalytic activity">
    <reaction evidence="1 5 6">
        <text>[protein]-peptidylproline (omega=180) = [protein]-peptidylproline (omega=0)</text>
        <dbReference type="Rhea" id="RHEA:16237"/>
        <dbReference type="Rhea" id="RHEA-COMP:10747"/>
        <dbReference type="Rhea" id="RHEA-COMP:10748"/>
        <dbReference type="ChEBI" id="CHEBI:83833"/>
        <dbReference type="ChEBI" id="CHEBI:83834"/>
        <dbReference type="EC" id="5.2.1.8"/>
    </reaction>
</comment>
<dbReference type="InterPro" id="IPR001179">
    <property type="entry name" value="PPIase_FKBP_dom"/>
</dbReference>
<dbReference type="EMBL" id="FOMJ01000002">
    <property type="protein sequence ID" value="SFD16194.1"/>
    <property type="molecule type" value="Genomic_DNA"/>
</dbReference>
<sequence>MTEENPTTVAPGMQATLRYTLALEDGTVVETTEGFDPLTFTVGDGTLIEGLEAVVRGLAPGDRECLQIDPREGFGYPDVGNIHFVERDRFPDDVDPQPGLIVGFSVPNGEEVPGTILDIQGDQVRVDFNHPLAGHTLTFDVEVVAVEPAPEDA</sequence>
<evidence type="ECO:0000256" key="6">
    <source>
        <dbReference type="RuleBase" id="RU003915"/>
    </source>
</evidence>
<dbReference type="EC" id="5.2.1.8" evidence="6"/>
<gene>
    <name evidence="8" type="ORF">SAMN05660831_00948</name>
</gene>
<name>A0A1I1Q223_9GAMM</name>
<feature type="domain" description="PPIase FKBP-type" evidence="7">
    <location>
        <begin position="12"/>
        <end position="110"/>
    </location>
</feature>
<dbReference type="Gene3D" id="3.10.50.40">
    <property type="match status" value="1"/>
</dbReference>
<evidence type="ECO:0000256" key="3">
    <source>
        <dbReference type="ARBA" id="ARBA00023110"/>
    </source>
</evidence>
<organism evidence="8 9">
    <name type="scientific">Thiohalospira halophila DSM 15071</name>
    <dbReference type="NCBI Taxonomy" id="1123397"/>
    <lineage>
        <taxon>Bacteria</taxon>
        <taxon>Pseudomonadati</taxon>
        <taxon>Pseudomonadota</taxon>
        <taxon>Gammaproteobacteria</taxon>
        <taxon>Thiohalospirales</taxon>
        <taxon>Thiohalospiraceae</taxon>
        <taxon>Thiohalospira</taxon>
    </lineage>
</organism>
<dbReference type="PANTHER" id="PTHR47861">
    <property type="entry name" value="FKBP-TYPE PEPTIDYL-PROLYL CIS-TRANS ISOMERASE SLYD"/>
    <property type="match status" value="1"/>
</dbReference>
<evidence type="ECO:0000259" key="7">
    <source>
        <dbReference type="PROSITE" id="PS50059"/>
    </source>
</evidence>
<protein>
    <recommendedName>
        <fullName evidence="6">Peptidyl-prolyl cis-trans isomerase</fullName>
        <ecNumber evidence="6">5.2.1.8</ecNumber>
    </recommendedName>
</protein>
<dbReference type="Gene3D" id="2.40.10.330">
    <property type="match status" value="1"/>
</dbReference>
<dbReference type="PANTHER" id="PTHR47861:SF4">
    <property type="entry name" value="FKBP-TYPE 16 KDA PEPTIDYL-PROLYL CIS-TRANS ISOMERASE"/>
    <property type="match status" value="1"/>
</dbReference>
<evidence type="ECO:0000256" key="1">
    <source>
        <dbReference type="ARBA" id="ARBA00000971"/>
    </source>
</evidence>
<evidence type="ECO:0000313" key="9">
    <source>
        <dbReference type="Proteomes" id="UP000198611"/>
    </source>
</evidence>
<reference evidence="8 9" key="1">
    <citation type="submission" date="2016-10" db="EMBL/GenBank/DDBJ databases">
        <authorList>
            <person name="de Groot N.N."/>
        </authorList>
    </citation>
    <scope>NUCLEOTIDE SEQUENCE [LARGE SCALE GENOMIC DNA]</scope>
    <source>
        <strain evidence="8 9">HL3</strain>
    </source>
</reference>
<dbReference type="Pfam" id="PF00254">
    <property type="entry name" value="FKBP_C"/>
    <property type="match status" value="1"/>
</dbReference>
<dbReference type="AlphaFoldDB" id="A0A1I1Q223"/>
<evidence type="ECO:0000313" key="8">
    <source>
        <dbReference type="EMBL" id="SFD16194.1"/>
    </source>
</evidence>
<dbReference type="STRING" id="1123397.SAMN05660831_00948"/>
<keyword evidence="4 5" id="KW-0413">Isomerase</keyword>
<accession>A0A1I1Q223</accession>
<dbReference type="InterPro" id="IPR048261">
    <property type="entry name" value="SlpA/SlyD-like_ins_sf"/>
</dbReference>
<dbReference type="RefSeq" id="WP_240308022.1">
    <property type="nucleotide sequence ID" value="NZ_FOMJ01000002.1"/>
</dbReference>
<dbReference type="Proteomes" id="UP000198611">
    <property type="component" value="Unassembled WGS sequence"/>
</dbReference>
<dbReference type="SUPFAM" id="SSF54534">
    <property type="entry name" value="FKBP-like"/>
    <property type="match status" value="1"/>
</dbReference>
<evidence type="ECO:0000256" key="4">
    <source>
        <dbReference type="ARBA" id="ARBA00023235"/>
    </source>
</evidence>
<proteinExistence type="inferred from homology"/>
<dbReference type="PROSITE" id="PS50059">
    <property type="entry name" value="FKBP_PPIASE"/>
    <property type="match status" value="1"/>
</dbReference>
<dbReference type="GO" id="GO:0003755">
    <property type="term" value="F:peptidyl-prolyl cis-trans isomerase activity"/>
    <property type="evidence" value="ECO:0007669"/>
    <property type="project" value="UniProtKB-UniRule"/>
</dbReference>
<evidence type="ECO:0000256" key="5">
    <source>
        <dbReference type="PROSITE-ProRule" id="PRU00277"/>
    </source>
</evidence>
<evidence type="ECO:0000256" key="2">
    <source>
        <dbReference type="ARBA" id="ARBA00006577"/>
    </source>
</evidence>
<keyword evidence="9" id="KW-1185">Reference proteome</keyword>
<comment type="similarity">
    <text evidence="2 6">Belongs to the FKBP-type PPIase family.</text>
</comment>
<dbReference type="InterPro" id="IPR046357">
    <property type="entry name" value="PPIase_dom_sf"/>
</dbReference>
<keyword evidence="3 5" id="KW-0697">Rotamase</keyword>